<dbReference type="Gene3D" id="3.40.50.450">
    <property type="match status" value="1"/>
</dbReference>
<dbReference type="AlphaFoldDB" id="A0ABD1A5N6"/>
<organism evidence="2 4">
    <name type="scientific">Cardamine amara subsp. amara</name>
    <dbReference type="NCBI Taxonomy" id="228776"/>
    <lineage>
        <taxon>Eukaryota</taxon>
        <taxon>Viridiplantae</taxon>
        <taxon>Streptophyta</taxon>
        <taxon>Embryophyta</taxon>
        <taxon>Tracheophyta</taxon>
        <taxon>Spermatophyta</taxon>
        <taxon>Magnoliopsida</taxon>
        <taxon>eudicotyledons</taxon>
        <taxon>Gunneridae</taxon>
        <taxon>Pentapetalae</taxon>
        <taxon>rosids</taxon>
        <taxon>malvids</taxon>
        <taxon>Brassicales</taxon>
        <taxon>Brassicaceae</taxon>
        <taxon>Cardamineae</taxon>
        <taxon>Cardamine</taxon>
    </lineage>
</organism>
<evidence type="ECO:0000313" key="1">
    <source>
        <dbReference type="EMBL" id="KAL1193237.1"/>
    </source>
</evidence>
<accession>A0ABD1A5N6</accession>
<reference evidence="2 4" key="1">
    <citation type="submission" date="2024-04" db="EMBL/GenBank/DDBJ databases">
        <title>Genome assembly C_amara_ONT_v2.</title>
        <authorList>
            <person name="Yant L."/>
            <person name="Moore C."/>
            <person name="Slenker M."/>
        </authorList>
    </citation>
    <scope>NUCLEOTIDE SEQUENCE [LARGE SCALE GENOMIC DNA]</scope>
    <source>
        <tissue evidence="2">Leaf</tissue>
    </source>
</reference>
<dbReference type="EMBL" id="JBANAX010000700">
    <property type="protein sequence ID" value="KAL1196650.1"/>
    <property type="molecule type" value="Genomic_DNA"/>
</dbReference>
<protein>
    <submittedName>
        <fullName evidence="2">Cytokinin riboside 5'-monophosphate phosphoribohydrolase LOG6</fullName>
    </submittedName>
</protein>
<dbReference type="EMBL" id="JBANAX010000081">
    <property type="protein sequence ID" value="KAL1223130.1"/>
    <property type="molecule type" value="Genomic_DNA"/>
</dbReference>
<dbReference type="PANTHER" id="PTHR31223:SF90">
    <property type="entry name" value="CYTOKININ RIBOSIDE 5'-MONOPHOSPHATE PHOSPHORIBOHYDROLASE LOG6-RELATED"/>
    <property type="match status" value="1"/>
</dbReference>
<dbReference type="EMBL" id="JBANAX010000793">
    <property type="protein sequence ID" value="KAL1193237.1"/>
    <property type="molecule type" value="Genomic_DNA"/>
</dbReference>
<proteinExistence type="predicted"/>
<dbReference type="SUPFAM" id="SSF102405">
    <property type="entry name" value="MCP/YpsA-like"/>
    <property type="match status" value="1"/>
</dbReference>
<evidence type="ECO:0000313" key="4">
    <source>
        <dbReference type="Proteomes" id="UP001558713"/>
    </source>
</evidence>
<gene>
    <name evidence="3" type="ORF">V5N11_000713</name>
    <name evidence="1" type="ORF">V5N11_003650</name>
    <name evidence="2" type="ORF">V5N11_021546</name>
</gene>
<comment type="caution">
    <text evidence="2">The sequence shown here is derived from an EMBL/GenBank/DDBJ whole genome shotgun (WGS) entry which is preliminary data.</text>
</comment>
<evidence type="ECO:0000313" key="3">
    <source>
        <dbReference type="EMBL" id="KAL1223130.1"/>
    </source>
</evidence>
<evidence type="ECO:0000313" key="2">
    <source>
        <dbReference type="EMBL" id="KAL1196650.1"/>
    </source>
</evidence>
<name>A0ABD1A5N6_CARAN</name>
<dbReference type="PANTHER" id="PTHR31223">
    <property type="entry name" value="LOG FAMILY PROTEIN YJL055W"/>
    <property type="match status" value="1"/>
</dbReference>
<dbReference type="Proteomes" id="UP001558713">
    <property type="component" value="Unassembled WGS sequence"/>
</dbReference>
<keyword evidence="4" id="KW-1185">Reference proteome</keyword>
<sequence>MEDEEGRRETTKKHSSRFKSICVFCGSSNYGKKASYQDASIDLGKELVTRNIDLVYGGGSIGLMGLVSVSSCS</sequence>